<comment type="caution">
    <text evidence="2">The sequence shown here is derived from an EMBL/GenBank/DDBJ whole genome shotgun (WGS) entry which is preliminary data.</text>
</comment>
<evidence type="ECO:0000256" key="1">
    <source>
        <dbReference type="SAM" id="SignalP"/>
    </source>
</evidence>
<sequence>MQKLFCLLLCLGLGRPAFSQQGRAWALDAQTQRITFEGTCLVAGASQSELAARTRSWAGARRPATKPLVVAAAPETGVAVLTGTEEMLYPTPTQLVRVPLHYTLTLTLEAGSYHYRATDFVVETAGSPAPVYVPAETFLAQVPAAAGPNYPYLVRTAFEEATAQLLGSLQAQLTPAPTQPLQAD</sequence>
<gene>
    <name evidence="2" type="ORF">HHL22_13865</name>
</gene>
<evidence type="ECO:0000313" key="3">
    <source>
        <dbReference type="Proteomes" id="UP000559626"/>
    </source>
</evidence>
<organism evidence="2 3">
    <name type="scientific">Hymenobacter polaris</name>
    <dbReference type="NCBI Taxonomy" id="2682546"/>
    <lineage>
        <taxon>Bacteria</taxon>
        <taxon>Pseudomonadati</taxon>
        <taxon>Bacteroidota</taxon>
        <taxon>Cytophagia</taxon>
        <taxon>Cytophagales</taxon>
        <taxon>Hymenobacteraceae</taxon>
        <taxon>Hymenobacter</taxon>
    </lineage>
</organism>
<keyword evidence="1" id="KW-0732">Signal</keyword>
<dbReference type="Proteomes" id="UP000559626">
    <property type="component" value="Unassembled WGS sequence"/>
</dbReference>
<dbReference type="EMBL" id="JABBGH010000002">
    <property type="protein sequence ID" value="NML66295.1"/>
    <property type="molecule type" value="Genomic_DNA"/>
</dbReference>
<feature type="chain" id="PRO_5030904856" evidence="1">
    <location>
        <begin position="20"/>
        <end position="184"/>
    </location>
</feature>
<name>A0A7Y0AFA2_9BACT</name>
<protein>
    <submittedName>
        <fullName evidence="2">DUF4468 domain-containing protein</fullName>
    </submittedName>
</protein>
<dbReference type="RefSeq" id="WP_169531945.1">
    <property type="nucleotide sequence ID" value="NZ_JABBGH010000002.1"/>
</dbReference>
<evidence type="ECO:0000313" key="2">
    <source>
        <dbReference type="EMBL" id="NML66295.1"/>
    </source>
</evidence>
<dbReference type="Gene3D" id="3.30.530.80">
    <property type="match status" value="1"/>
</dbReference>
<feature type="signal peptide" evidence="1">
    <location>
        <begin position="1"/>
        <end position="19"/>
    </location>
</feature>
<proteinExistence type="predicted"/>
<reference evidence="2 3" key="1">
    <citation type="submission" date="2020-04" db="EMBL/GenBank/DDBJ databases">
        <title>Hymenobacter polaris sp. nov., isolated from Arctic soil.</title>
        <authorList>
            <person name="Dahal R.H."/>
        </authorList>
    </citation>
    <scope>NUCLEOTIDE SEQUENCE [LARGE SCALE GENOMIC DNA]</scope>
    <source>
        <strain evidence="2 3">RP-2-7</strain>
    </source>
</reference>
<keyword evidence="3" id="KW-1185">Reference proteome</keyword>
<dbReference type="AlphaFoldDB" id="A0A7Y0AFA2"/>
<accession>A0A7Y0AFA2</accession>